<gene>
    <name evidence="1" type="ORF">MPL3356_270088</name>
    <name evidence="2" type="ORF">MPL3365_170018</name>
</gene>
<keyword evidence="3" id="KW-1185">Reference proteome</keyword>
<organism evidence="2 4">
    <name type="scientific">Mesorhizobium plurifarium</name>
    <dbReference type="NCBI Taxonomy" id="69974"/>
    <lineage>
        <taxon>Bacteria</taxon>
        <taxon>Pseudomonadati</taxon>
        <taxon>Pseudomonadota</taxon>
        <taxon>Alphaproteobacteria</taxon>
        <taxon>Hyphomicrobiales</taxon>
        <taxon>Phyllobacteriaceae</taxon>
        <taxon>Mesorhizobium</taxon>
    </lineage>
</organism>
<evidence type="ECO:0000313" key="3">
    <source>
        <dbReference type="Proteomes" id="UP000045285"/>
    </source>
</evidence>
<proteinExistence type="predicted"/>
<dbReference type="EMBL" id="CCMZ01000020">
    <property type="protein sequence ID" value="CDX18395.1"/>
    <property type="molecule type" value="Genomic_DNA"/>
</dbReference>
<protein>
    <submittedName>
        <fullName evidence="2">Uncharacterized protein</fullName>
    </submittedName>
</protein>
<evidence type="ECO:0000313" key="4">
    <source>
        <dbReference type="Proteomes" id="UP000046122"/>
    </source>
</evidence>
<dbReference type="AlphaFoldDB" id="A0A090FYK6"/>
<dbReference type="Proteomes" id="UP000046122">
    <property type="component" value="Unassembled WGS sequence"/>
</dbReference>
<dbReference type="Proteomes" id="UP000045285">
    <property type="component" value="Unassembled WGS sequence"/>
</dbReference>
<reference evidence="2 4" key="1">
    <citation type="submission" date="2014-08" db="EMBL/GenBank/DDBJ databases">
        <authorList>
            <person name="Moulin Lionel"/>
        </authorList>
    </citation>
    <scope>NUCLEOTIDE SEQUENCE [LARGE SCALE GENOMIC DNA]</scope>
</reference>
<evidence type="ECO:0000313" key="1">
    <source>
        <dbReference type="EMBL" id="CDX18395.1"/>
    </source>
</evidence>
<evidence type="ECO:0000313" key="2">
    <source>
        <dbReference type="EMBL" id="CDX52654.1"/>
    </source>
</evidence>
<name>A0A090FYK6_MESPL</name>
<sequence>MPSTYGVSGVRRLNLLDHLERVRPRIVPAGFASCCSRSWRASRSRWTRALDDWPGVAAGTHGRLYLIGHFGTLQVRHARAERAIKCRPPDSPHLPTSNIFCPPIVLDPSLVSLPKCRCWSSTPGNSWQPFLAWSVKQFFGIDDPITGEFIGKHLGHETVAYLSISSGHNGFSVR</sequence>
<reference evidence="3" key="2">
    <citation type="submission" date="2014-08" db="EMBL/GenBank/DDBJ databases">
        <authorList>
            <person name="Moulin L."/>
        </authorList>
    </citation>
    <scope>NUCLEOTIDE SEQUENCE [LARGE SCALE GENOMIC DNA]</scope>
</reference>
<dbReference type="EMBL" id="CCNE01000009">
    <property type="protein sequence ID" value="CDX52654.1"/>
    <property type="molecule type" value="Genomic_DNA"/>
</dbReference>
<accession>A0A090FYK6</accession>